<dbReference type="Gene3D" id="1.10.287.1130">
    <property type="entry name" value="CytochromE C oxidase copper chaperone"/>
    <property type="match status" value="1"/>
</dbReference>
<accession>A0A550CKH3</accession>
<sequence>MADSVPKDRPLEPITDPRLNTKPLDYKEQFQGAMNSQFVDPCKAAHKASLKCLDRNNYERIACEGYFQAYRDCKKAWTEQRKAERRAGIYKD</sequence>
<dbReference type="InterPro" id="IPR051040">
    <property type="entry name" value="COX23"/>
</dbReference>
<evidence type="ECO:0000259" key="8">
    <source>
        <dbReference type="Pfam" id="PF06747"/>
    </source>
</evidence>
<comment type="function">
    <text evidence="1">Required for the assembly of cytochrome c oxidase.</text>
</comment>
<feature type="compositionally biased region" description="Basic and acidic residues" evidence="7">
    <location>
        <begin position="1"/>
        <end position="11"/>
    </location>
</feature>
<proteinExistence type="inferred from homology"/>
<dbReference type="SUPFAM" id="SSF47072">
    <property type="entry name" value="Cysteine alpha-hairpin motif"/>
    <property type="match status" value="1"/>
</dbReference>
<evidence type="ECO:0000256" key="1">
    <source>
        <dbReference type="ARBA" id="ARBA00003875"/>
    </source>
</evidence>
<reference evidence="9 10" key="1">
    <citation type="journal article" date="2019" name="New Phytol.">
        <title>Comparative genomics reveals unique wood-decay strategies and fruiting body development in the Schizophyllaceae.</title>
        <authorList>
            <person name="Almasi E."/>
            <person name="Sahu N."/>
            <person name="Krizsan K."/>
            <person name="Balint B."/>
            <person name="Kovacs G.M."/>
            <person name="Kiss B."/>
            <person name="Cseklye J."/>
            <person name="Drula E."/>
            <person name="Henrissat B."/>
            <person name="Nagy I."/>
            <person name="Chovatia M."/>
            <person name="Adam C."/>
            <person name="LaButti K."/>
            <person name="Lipzen A."/>
            <person name="Riley R."/>
            <person name="Grigoriev I.V."/>
            <person name="Nagy L.G."/>
        </authorList>
    </citation>
    <scope>NUCLEOTIDE SEQUENCE [LARGE SCALE GENOMIC DNA]</scope>
    <source>
        <strain evidence="9 10">NL-1724</strain>
    </source>
</reference>
<dbReference type="PROSITE" id="PS51808">
    <property type="entry name" value="CHCH"/>
    <property type="match status" value="1"/>
</dbReference>
<gene>
    <name evidence="9" type="ORF">BD626DRAFT_488326</name>
</gene>
<dbReference type="GO" id="GO:0033108">
    <property type="term" value="P:mitochondrial respiratory chain complex assembly"/>
    <property type="evidence" value="ECO:0007669"/>
    <property type="project" value="TreeGrafter"/>
</dbReference>
<keyword evidence="10" id="KW-1185">Reference proteome</keyword>
<evidence type="ECO:0000256" key="2">
    <source>
        <dbReference type="ARBA" id="ARBA00004569"/>
    </source>
</evidence>
<name>A0A550CKH3_9AGAR</name>
<feature type="domain" description="CHCH" evidence="8">
    <location>
        <begin position="42"/>
        <end position="75"/>
    </location>
</feature>
<evidence type="ECO:0000313" key="9">
    <source>
        <dbReference type="EMBL" id="TRM65305.1"/>
    </source>
</evidence>
<dbReference type="OrthoDB" id="9971592at2759"/>
<protein>
    <recommendedName>
        <fullName evidence="6">Cytochrome c oxidase-assembly factor COX23, mitochondrial</fullName>
    </recommendedName>
</protein>
<evidence type="ECO:0000256" key="3">
    <source>
        <dbReference type="ARBA" id="ARBA00023128"/>
    </source>
</evidence>
<keyword evidence="3" id="KW-0496">Mitochondrion</keyword>
<dbReference type="EMBL" id="VDMD01000005">
    <property type="protein sequence ID" value="TRM65305.1"/>
    <property type="molecule type" value="Genomic_DNA"/>
</dbReference>
<keyword evidence="4" id="KW-1015">Disulfide bond</keyword>
<dbReference type="InterPro" id="IPR010625">
    <property type="entry name" value="CHCH"/>
</dbReference>
<comment type="subcellular location">
    <subcellularLocation>
        <location evidence="2">Mitochondrion intermembrane space</location>
    </subcellularLocation>
</comment>
<feature type="region of interest" description="Disordered" evidence="7">
    <location>
        <begin position="1"/>
        <end position="22"/>
    </location>
</feature>
<organism evidence="9 10">
    <name type="scientific">Schizophyllum amplum</name>
    <dbReference type="NCBI Taxonomy" id="97359"/>
    <lineage>
        <taxon>Eukaryota</taxon>
        <taxon>Fungi</taxon>
        <taxon>Dikarya</taxon>
        <taxon>Basidiomycota</taxon>
        <taxon>Agaricomycotina</taxon>
        <taxon>Agaricomycetes</taxon>
        <taxon>Agaricomycetidae</taxon>
        <taxon>Agaricales</taxon>
        <taxon>Schizophyllaceae</taxon>
        <taxon>Schizophyllum</taxon>
    </lineage>
</organism>
<dbReference type="Pfam" id="PF06747">
    <property type="entry name" value="CHCH"/>
    <property type="match status" value="1"/>
</dbReference>
<evidence type="ECO:0000256" key="5">
    <source>
        <dbReference type="ARBA" id="ARBA00038264"/>
    </source>
</evidence>
<dbReference type="STRING" id="97359.A0A550CKH3"/>
<dbReference type="Proteomes" id="UP000320762">
    <property type="component" value="Unassembled WGS sequence"/>
</dbReference>
<comment type="similarity">
    <text evidence="5">Belongs to the COX23 family.</text>
</comment>
<evidence type="ECO:0000256" key="7">
    <source>
        <dbReference type="SAM" id="MobiDB-lite"/>
    </source>
</evidence>
<dbReference type="PANTHER" id="PTHR46811">
    <property type="entry name" value="COILED-COIL-HELIX-COILED-COIL-HELIX DOMAIN-CONTAINING PROTEIN 7"/>
    <property type="match status" value="1"/>
</dbReference>
<dbReference type="PANTHER" id="PTHR46811:SF1">
    <property type="entry name" value="COILED-COIL-HELIX-COILED-COIL-HELIX DOMAIN-CONTAINING PROTEIN 7"/>
    <property type="match status" value="1"/>
</dbReference>
<evidence type="ECO:0000256" key="6">
    <source>
        <dbReference type="ARBA" id="ARBA00041104"/>
    </source>
</evidence>
<evidence type="ECO:0000313" key="10">
    <source>
        <dbReference type="Proteomes" id="UP000320762"/>
    </source>
</evidence>
<dbReference type="GO" id="GO:0005758">
    <property type="term" value="C:mitochondrial intermembrane space"/>
    <property type="evidence" value="ECO:0007669"/>
    <property type="project" value="UniProtKB-SubCell"/>
</dbReference>
<dbReference type="InterPro" id="IPR009069">
    <property type="entry name" value="Cys_alpha_HP_mot_SF"/>
</dbReference>
<evidence type="ECO:0000256" key="4">
    <source>
        <dbReference type="ARBA" id="ARBA00023157"/>
    </source>
</evidence>
<dbReference type="AlphaFoldDB" id="A0A550CKH3"/>
<comment type="caution">
    <text evidence="9">The sequence shown here is derived from an EMBL/GenBank/DDBJ whole genome shotgun (WGS) entry which is preliminary data.</text>
</comment>